<evidence type="ECO:0000313" key="2">
    <source>
        <dbReference type="Proteomes" id="UP000779900"/>
    </source>
</evidence>
<gene>
    <name evidence="1" type="ORF">FJY68_12525</name>
</gene>
<dbReference type="Pfam" id="PF05635">
    <property type="entry name" value="23S_rRNA_IVP"/>
    <property type="match status" value="1"/>
</dbReference>
<comment type="caution">
    <text evidence="1">The sequence shown here is derived from an EMBL/GenBank/DDBJ whole genome shotgun (WGS) entry which is preliminary data.</text>
</comment>
<dbReference type="Proteomes" id="UP000779900">
    <property type="component" value="Unassembled WGS sequence"/>
</dbReference>
<dbReference type="PANTHER" id="PTHR38471:SF2">
    <property type="entry name" value="FOUR HELIX BUNDLE PROTEIN"/>
    <property type="match status" value="1"/>
</dbReference>
<sequence>MGTFKTFEEIEAWQQARTLANLIYDASGKGAFGRDFGLRDQIRRAAVSVMSNIAEGFGRGGAREFVQFLSVARGSASEVSAQLYVALDQGYLSQPEFHRLQEQANRAGSVISGLVRYLRTTGLRGSKYRPSGG</sequence>
<dbReference type="AlphaFoldDB" id="A0A937XJT7"/>
<proteinExistence type="predicted"/>
<dbReference type="InterPro" id="IPR012657">
    <property type="entry name" value="23S_rRNA-intervening_sequence"/>
</dbReference>
<protein>
    <submittedName>
        <fullName evidence="1">Four helix bundle protein</fullName>
    </submittedName>
</protein>
<evidence type="ECO:0000313" key="1">
    <source>
        <dbReference type="EMBL" id="MBM3332649.1"/>
    </source>
</evidence>
<organism evidence="1 2">
    <name type="scientific">candidate division WOR-3 bacterium</name>
    <dbReference type="NCBI Taxonomy" id="2052148"/>
    <lineage>
        <taxon>Bacteria</taxon>
        <taxon>Bacteria division WOR-3</taxon>
    </lineage>
</organism>
<accession>A0A937XJT7</accession>
<reference evidence="1" key="1">
    <citation type="submission" date="2019-03" db="EMBL/GenBank/DDBJ databases">
        <title>Lake Tanganyika Metagenome-Assembled Genomes (MAGs).</title>
        <authorList>
            <person name="Tran P."/>
        </authorList>
    </citation>
    <scope>NUCLEOTIDE SEQUENCE</scope>
    <source>
        <strain evidence="1">K_DeepCast_150m_m2_040</strain>
    </source>
</reference>
<dbReference type="CDD" id="cd16377">
    <property type="entry name" value="23S_rRNA_IVP_like"/>
    <property type="match status" value="1"/>
</dbReference>
<dbReference type="SUPFAM" id="SSF158446">
    <property type="entry name" value="IVS-encoded protein-like"/>
    <property type="match status" value="1"/>
</dbReference>
<dbReference type="InterPro" id="IPR036583">
    <property type="entry name" value="23S_rRNA_IVS_sf"/>
</dbReference>
<dbReference type="EMBL" id="VGIR01000114">
    <property type="protein sequence ID" value="MBM3332649.1"/>
    <property type="molecule type" value="Genomic_DNA"/>
</dbReference>
<dbReference type="PANTHER" id="PTHR38471">
    <property type="entry name" value="FOUR HELIX BUNDLE PROTEIN"/>
    <property type="match status" value="1"/>
</dbReference>
<name>A0A937XJT7_UNCW3</name>
<dbReference type="NCBIfam" id="TIGR02436">
    <property type="entry name" value="four helix bundle protein"/>
    <property type="match status" value="1"/>
</dbReference>
<dbReference type="Gene3D" id="1.20.1440.60">
    <property type="entry name" value="23S rRNA-intervening sequence"/>
    <property type="match status" value="1"/>
</dbReference>